<dbReference type="PROSITE" id="PS51161">
    <property type="entry name" value="ATP_CONE"/>
    <property type="match status" value="1"/>
</dbReference>
<dbReference type="InterPro" id="IPR055173">
    <property type="entry name" value="NrdR-like_N"/>
</dbReference>
<protein>
    <recommendedName>
        <fullName evidence="8">Transcriptional repressor NrdR</fullName>
    </recommendedName>
</protein>
<dbReference type="PANTHER" id="PTHR30455">
    <property type="entry name" value="TRANSCRIPTIONAL REPRESSOR NRDR"/>
    <property type="match status" value="1"/>
</dbReference>
<organism evidence="11 12">
    <name type="scientific">Magnetospirillum sulfuroxidans</name>
    <dbReference type="NCBI Taxonomy" id="611300"/>
    <lineage>
        <taxon>Bacteria</taxon>
        <taxon>Pseudomonadati</taxon>
        <taxon>Pseudomonadota</taxon>
        <taxon>Alphaproteobacteria</taxon>
        <taxon>Rhodospirillales</taxon>
        <taxon>Rhodospirillaceae</taxon>
        <taxon>Magnetospirillum</taxon>
    </lineage>
</organism>
<dbReference type="Pfam" id="PF03477">
    <property type="entry name" value="ATP-cone"/>
    <property type="match status" value="1"/>
</dbReference>
<dbReference type="PANTHER" id="PTHR30455:SF2">
    <property type="entry name" value="TRANSCRIPTIONAL REPRESSOR NRDR"/>
    <property type="match status" value="1"/>
</dbReference>
<evidence type="ECO:0000256" key="8">
    <source>
        <dbReference type="HAMAP-Rule" id="MF_00440"/>
    </source>
</evidence>
<evidence type="ECO:0000313" key="11">
    <source>
        <dbReference type="EMBL" id="MBR9970598.1"/>
    </source>
</evidence>
<evidence type="ECO:0000256" key="3">
    <source>
        <dbReference type="ARBA" id="ARBA00022771"/>
    </source>
</evidence>
<dbReference type="Proteomes" id="UP000680714">
    <property type="component" value="Unassembled WGS sequence"/>
</dbReference>
<dbReference type="InterPro" id="IPR005144">
    <property type="entry name" value="ATP-cone_dom"/>
</dbReference>
<evidence type="ECO:0000256" key="4">
    <source>
        <dbReference type="ARBA" id="ARBA00022840"/>
    </source>
</evidence>
<keyword evidence="1 8" id="KW-0678">Repressor</keyword>
<comment type="caution">
    <text evidence="11">The sequence shown here is derived from an EMBL/GenBank/DDBJ whole genome shotgun (WGS) entry which is preliminary data.</text>
</comment>
<sequence>MRCPFCGHDDTQVKDSRPTEDNSAIRRRRSCPECGSRFTTFERVQIRDLVVIKKDGARSPFDRDKLLKSLRIALRKRPVEEEQIDRIANGIHRRLESMGENEVPSKYIGELVMDVLMDLDKVAYVRYASVYRNFREAKDFEDFLGKMVGGSDDDL</sequence>
<comment type="cofactor">
    <cofactor evidence="8">
        <name>Zn(2+)</name>
        <dbReference type="ChEBI" id="CHEBI:29105"/>
    </cofactor>
    <text evidence="8">Binds 1 zinc ion.</text>
</comment>
<evidence type="ECO:0000256" key="9">
    <source>
        <dbReference type="SAM" id="MobiDB-lite"/>
    </source>
</evidence>
<evidence type="ECO:0000256" key="6">
    <source>
        <dbReference type="ARBA" id="ARBA00023125"/>
    </source>
</evidence>
<proteinExistence type="inferred from homology"/>
<dbReference type="HAMAP" id="MF_00440">
    <property type="entry name" value="NrdR"/>
    <property type="match status" value="1"/>
</dbReference>
<dbReference type="EMBL" id="JAGTUF010000001">
    <property type="protein sequence ID" value="MBR9970598.1"/>
    <property type="molecule type" value="Genomic_DNA"/>
</dbReference>
<evidence type="ECO:0000256" key="5">
    <source>
        <dbReference type="ARBA" id="ARBA00023015"/>
    </source>
</evidence>
<feature type="domain" description="ATP-cone" evidence="10">
    <location>
        <begin position="49"/>
        <end position="139"/>
    </location>
</feature>
<feature type="zinc finger region" evidence="8">
    <location>
        <begin position="3"/>
        <end position="34"/>
    </location>
</feature>
<keyword evidence="4 8" id="KW-0067">ATP-binding</keyword>
<feature type="compositionally biased region" description="Basic and acidic residues" evidence="9">
    <location>
        <begin position="7"/>
        <end position="24"/>
    </location>
</feature>
<evidence type="ECO:0000256" key="7">
    <source>
        <dbReference type="ARBA" id="ARBA00023163"/>
    </source>
</evidence>
<dbReference type="Pfam" id="PF22811">
    <property type="entry name" value="Zn_ribbon_NrdR"/>
    <property type="match status" value="1"/>
</dbReference>
<keyword evidence="7 8" id="KW-0804">Transcription</keyword>
<keyword evidence="12" id="KW-1185">Reference proteome</keyword>
<evidence type="ECO:0000256" key="1">
    <source>
        <dbReference type="ARBA" id="ARBA00022491"/>
    </source>
</evidence>
<reference evidence="11 12" key="1">
    <citation type="submission" date="2021-04" db="EMBL/GenBank/DDBJ databases">
        <title>Magnetospirillum sulfuroxidans sp. nov., a facultative chemolithoautotrophic sulfur-oxidizing alphaproteobacterium isolated from freshwater sediment and proposals for Paramagetospirillum gen. nov., and Magnetospirillaceae fam. nov.</title>
        <authorList>
            <person name="Koziaeva V."/>
            <person name="Geelhoed J.S."/>
            <person name="Sorokin D.Y."/>
            <person name="Grouzdev D.S."/>
        </authorList>
    </citation>
    <scope>NUCLEOTIDE SEQUENCE [LARGE SCALE GENOMIC DNA]</scope>
    <source>
        <strain evidence="11 12">J10</strain>
    </source>
</reference>
<keyword evidence="6 8" id="KW-0238">DNA-binding</keyword>
<evidence type="ECO:0000256" key="2">
    <source>
        <dbReference type="ARBA" id="ARBA00022741"/>
    </source>
</evidence>
<keyword evidence="5 8" id="KW-0805">Transcription regulation</keyword>
<gene>
    <name evidence="8 11" type="primary">nrdR</name>
    <name evidence="11" type="ORF">KEC16_02590</name>
</gene>
<dbReference type="NCBIfam" id="TIGR00244">
    <property type="entry name" value="transcriptional regulator NrdR"/>
    <property type="match status" value="1"/>
</dbReference>
<comment type="function">
    <text evidence="8">Negatively regulates transcription of bacterial ribonucleotide reductase nrd genes and operons by binding to NrdR-boxes.</text>
</comment>
<keyword evidence="2 8" id="KW-0547">Nucleotide-binding</keyword>
<name>A0ABS5IA29_9PROT</name>
<accession>A0ABS5IA29</accession>
<keyword evidence="8" id="KW-0862">Zinc</keyword>
<evidence type="ECO:0000313" key="12">
    <source>
        <dbReference type="Proteomes" id="UP000680714"/>
    </source>
</evidence>
<feature type="region of interest" description="Disordered" evidence="9">
    <location>
        <begin position="1"/>
        <end position="26"/>
    </location>
</feature>
<evidence type="ECO:0000259" key="10">
    <source>
        <dbReference type="PROSITE" id="PS51161"/>
    </source>
</evidence>
<dbReference type="InterPro" id="IPR003796">
    <property type="entry name" value="RNR_NrdR-like"/>
</dbReference>
<keyword evidence="3 8" id="KW-0863">Zinc-finger</keyword>
<dbReference type="RefSeq" id="WP_211546082.1">
    <property type="nucleotide sequence ID" value="NZ_JAGTUF010000001.1"/>
</dbReference>
<keyword evidence="8" id="KW-0479">Metal-binding</keyword>
<comment type="similarity">
    <text evidence="8">Belongs to the NrdR family.</text>
</comment>